<evidence type="ECO:0000313" key="2">
    <source>
        <dbReference type="Proteomes" id="UP000027632"/>
    </source>
</evidence>
<dbReference type="EMBL" id="JJMG01000106">
    <property type="protein sequence ID" value="KEG41868.1"/>
    <property type="molecule type" value="Genomic_DNA"/>
</dbReference>
<dbReference type="Pfam" id="PF06224">
    <property type="entry name" value="AlkZ-like"/>
    <property type="match status" value="1"/>
</dbReference>
<dbReference type="RefSeq" id="WP_033277561.1">
    <property type="nucleotide sequence ID" value="NZ_KL503830.1"/>
</dbReference>
<sequence length="395" mass="43839">MTTLPRPTTELSADEARRIALRAQGLLGAPDRRAGVRGVLRHLGAVQLDTISVLARSHELIPYARLGAVGRRAVEEAYWKQGDQPAHTFEYWSHAACILPVEEWPHFAFRRRAYRARPHWNHELPDGVYDQVVKQLRTEGPLTATELGGAKRTSEWWDWSGTKVAVERALMYGEVVCVERRGWKRVYDLAERAVPAALLAEEPSDEECLRRLVGLAGRALGVGTRADIADYHRLKGEQVEAVIADSGLVPVTVEGWSKPAWADPEALATPPRGRHRTTLLSPFDSLIWERARTERIFGFTHRLEAYVPKPKRVHGYFAMPVLAGGRLVGRVDPAREGGTLVAKQVTLDGIKAVPQVAQALVEAAGWVGCTDVRVERVDAPELREPLTAELARLLG</sequence>
<evidence type="ECO:0000313" key="1">
    <source>
        <dbReference type="EMBL" id="KEG41868.1"/>
    </source>
</evidence>
<dbReference type="PANTHER" id="PTHR30528">
    <property type="entry name" value="CYTOPLASMIC PROTEIN"/>
    <property type="match status" value="1"/>
</dbReference>
<protein>
    <recommendedName>
        <fullName evidence="3">Cytoplasmic protein</fullName>
    </recommendedName>
</protein>
<organism evidence="1 2">
    <name type="scientific">Streptomyces griseorubens</name>
    <dbReference type="NCBI Taxonomy" id="66897"/>
    <lineage>
        <taxon>Bacteria</taxon>
        <taxon>Bacillati</taxon>
        <taxon>Actinomycetota</taxon>
        <taxon>Actinomycetes</taxon>
        <taxon>Kitasatosporales</taxon>
        <taxon>Streptomycetaceae</taxon>
        <taxon>Streptomyces</taxon>
        <taxon>Streptomyces althioticus group</taxon>
    </lineage>
</organism>
<proteinExistence type="predicted"/>
<keyword evidence="2" id="KW-1185">Reference proteome</keyword>
<accession>A0ABR4T339</accession>
<gene>
    <name evidence="1" type="ORF">DJ64_00900</name>
</gene>
<comment type="caution">
    <text evidence="1">The sequence shown here is derived from an EMBL/GenBank/DDBJ whole genome shotgun (WGS) entry which is preliminary data.</text>
</comment>
<reference evidence="1 2" key="1">
    <citation type="submission" date="2014-04" db="EMBL/GenBank/DDBJ databases">
        <title>Draft genome sequence of the novel Streptomyces griseorubens JSD-1 playing a role in carbon and nitrogen cycle.</title>
        <authorList>
            <consortium name="Shanghai Jiao Tong University"/>
            <person name="Feng H."/>
            <person name="Sun Y."/>
            <person name="Zhi Y."/>
            <person name="Mao L."/>
            <person name="Luo Y."/>
            <person name="Wei X."/>
            <person name="Zhou P."/>
        </authorList>
    </citation>
    <scope>NUCLEOTIDE SEQUENCE [LARGE SCALE GENOMIC DNA]</scope>
    <source>
        <strain evidence="1 2">JSD-1</strain>
    </source>
</reference>
<dbReference type="PANTHER" id="PTHR30528:SF0">
    <property type="entry name" value="CYTOPLASMIC PROTEIN"/>
    <property type="match status" value="1"/>
</dbReference>
<dbReference type="Proteomes" id="UP000027632">
    <property type="component" value="Unassembled WGS sequence"/>
</dbReference>
<evidence type="ECO:0008006" key="3">
    <source>
        <dbReference type="Google" id="ProtNLM"/>
    </source>
</evidence>
<name>A0ABR4T339_9ACTN</name>
<dbReference type="InterPro" id="IPR009351">
    <property type="entry name" value="AlkZ-like"/>
</dbReference>